<name>A0A8C5UCX3_9PASS</name>
<reference evidence="1" key="2">
    <citation type="submission" date="2025-09" db="UniProtKB">
        <authorList>
            <consortium name="Ensembl"/>
        </authorList>
    </citation>
    <scope>IDENTIFICATION</scope>
</reference>
<dbReference type="Proteomes" id="UP000694560">
    <property type="component" value="Unplaced"/>
</dbReference>
<dbReference type="AlphaFoldDB" id="A0A8C5UCX3"/>
<proteinExistence type="predicted"/>
<sequence length="131" mass="14193">VTSQSWVNGKRPPLLLQQISAPEECYTLAHEENVRFVYEGEGRESLGQCLWELEHVERLPSTYTRQGTSGRGCWHCPGSPGNGPGPEAATAPGAFVQHFQKCTGWDCWGAWAGPRAGLGDPCGSLPAQDIL</sequence>
<accession>A0A8C5UCX3</accession>
<organism evidence="1 2">
    <name type="scientific">Malurus cyaneus samueli</name>
    <dbReference type="NCBI Taxonomy" id="2593467"/>
    <lineage>
        <taxon>Eukaryota</taxon>
        <taxon>Metazoa</taxon>
        <taxon>Chordata</taxon>
        <taxon>Craniata</taxon>
        <taxon>Vertebrata</taxon>
        <taxon>Euteleostomi</taxon>
        <taxon>Archelosauria</taxon>
        <taxon>Archosauria</taxon>
        <taxon>Dinosauria</taxon>
        <taxon>Saurischia</taxon>
        <taxon>Theropoda</taxon>
        <taxon>Coelurosauria</taxon>
        <taxon>Aves</taxon>
        <taxon>Neognathae</taxon>
        <taxon>Neoaves</taxon>
        <taxon>Telluraves</taxon>
        <taxon>Australaves</taxon>
        <taxon>Passeriformes</taxon>
        <taxon>Meliphagoidea</taxon>
        <taxon>Maluridae</taxon>
        <taxon>Malurus</taxon>
    </lineage>
</organism>
<reference evidence="1" key="1">
    <citation type="submission" date="2025-08" db="UniProtKB">
        <authorList>
            <consortium name="Ensembl"/>
        </authorList>
    </citation>
    <scope>IDENTIFICATION</scope>
</reference>
<evidence type="ECO:0000313" key="1">
    <source>
        <dbReference type="Ensembl" id="ENSMCSP00000020029.1"/>
    </source>
</evidence>
<dbReference type="OrthoDB" id="9983138at2759"/>
<keyword evidence="2" id="KW-1185">Reference proteome</keyword>
<evidence type="ECO:0000313" key="2">
    <source>
        <dbReference type="Proteomes" id="UP000694560"/>
    </source>
</evidence>
<dbReference type="Ensembl" id="ENSMCST00000020541.1">
    <property type="protein sequence ID" value="ENSMCSP00000020029.1"/>
    <property type="gene ID" value="ENSMCSG00000014063.1"/>
</dbReference>
<protein>
    <submittedName>
        <fullName evidence="1">Uncharacterized protein</fullName>
    </submittedName>
</protein>